<dbReference type="PANTHER" id="PTHR13318">
    <property type="entry name" value="PARTNER OF PAIRED, ISOFORM B-RELATED"/>
    <property type="match status" value="1"/>
</dbReference>
<dbReference type="RefSeq" id="XP_011204008.2">
    <property type="nucleotide sequence ID" value="XM_011205706.4"/>
</dbReference>
<keyword evidence="4" id="KW-1185">Reference proteome</keyword>
<organism evidence="4 6">
    <name type="scientific">Bactrocera dorsalis</name>
    <name type="common">Oriental fruit fly</name>
    <name type="synonym">Dacus dorsalis</name>
    <dbReference type="NCBI Taxonomy" id="27457"/>
    <lineage>
        <taxon>Eukaryota</taxon>
        <taxon>Metazoa</taxon>
        <taxon>Ecdysozoa</taxon>
        <taxon>Arthropoda</taxon>
        <taxon>Hexapoda</taxon>
        <taxon>Insecta</taxon>
        <taxon>Pterygota</taxon>
        <taxon>Neoptera</taxon>
        <taxon>Endopterygota</taxon>
        <taxon>Diptera</taxon>
        <taxon>Brachycera</taxon>
        <taxon>Muscomorpha</taxon>
        <taxon>Tephritoidea</taxon>
        <taxon>Tephritidae</taxon>
        <taxon>Bactrocera</taxon>
        <taxon>Bactrocera</taxon>
    </lineage>
</organism>
<dbReference type="KEGG" id="bdr:105226701"/>
<evidence type="ECO:0000313" key="8">
    <source>
        <dbReference type="RefSeq" id="XP_049307502.1"/>
    </source>
</evidence>
<dbReference type="InterPro" id="IPR012677">
    <property type="entry name" value="Nucleotide-bd_a/b_plait_sf"/>
</dbReference>
<dbReference type="GO" id="GO:0019005">
    <property type="term" value="C:SCF ubiquitin ligase complex"/>
    <property type="evidence" value="ECO:0007669"/>
    <property type="project" value="TreeGrafter"/>
</dbReference>
<evidence type="ECO:0000256" key="2">
    <source>
        <dbReference type="PROSITE-ProRule" id="PRU00176"/>
    </source>
</evidence>
<dbReference type="CDD" id="cd00590">
    <property type="entry name" value="RRM_SF"/>
    <property type="match status" value="1"/>
</dbReference>
<protein>
    <submittedName>
        <fullName evidence="5 6">Uncharacterized protein LOC105226701 isoform X1</fullName>
    </submittedName>
</protein>
<evidence type="ECO:0000313" key="10">
    <source>
        <dbReference type="RefSeq" id="XP_049307505.1"/>
    </source>
</evidence>
<evidence type="ECO:0000313" key="6">
    <source>
        <dbReference type="RefSeq" id="XP_011204010.2"/>
    </source>
</evidence>
<dbReference type="RefSeq" id="XP_019846009.2">
    <property type="nucleotide sequence ID" value="XM_019990450.3"/>
</dbReference>
<evidence type="ECO:0000259" key="3">
    <source>
        <dbReference type="PROSITE" id="PS50102"/>
    </source>
</evidence>
<dbReference type="OrthoDB" id="6492012at2759"/>
<dbReference type="InterPro" id="IPR000504">
    <property type="entry name" value="RRM_dom"/>
</dbReference>
<evidence type="ECO:0000313" key="4">
    <source>
        <dbReference type="Proteomes" id="UP001652620"/>
    </source>
</evidence>
<accession>A0A6I9V5N5</accession>
<sequence length="573" mass="67497">MENRKAGKFYGCKRKLVYTDDNIPVYKLTIAKLPKNLKLVTIEQHFSKFGQLINVEISYGKSRSSQNQCILHYQNAENADAALKQKYHTINHQRVKVQSIPSWEQPNLMESLVTKSDNNVNLLTLNDYCLESIFQHLDLRQQLRLSLCNSRLDEIFTYMICPRLQRTFYLEEFLQFSTREQRQFLTTAGIYMERFVIAKEYQGFKPKINICAFLREFRLRIKSLHIIKWTPVDYKTFLTSLQLSYIGELEMYRCNLKDIHLKRFLKLPNLKVLGLACNHLLKGTYLKYFGKLERLSLYECWNISNKEFSQCCQHLQLCYLDIRKCIRLTETVVDLCKNLDTIKLSGFVEYIVKLPKLRSLEVYHSNSPITIRFYNALVEHHADNLRELKLTGKNYLMPRTVARIVRLHKLRTLWLGDHAYNGSEQVVKLVTKLSDLEEISLHYSLRIRDQHLLPLIIKCTKLKRINLRMCRYITKKFIWSTLEILSQRIAAAQPLVILVYGTRIKADILQSSVYHKNRHLLKLLFHADNPLTGLVNEASSFDSNDLELNRTTLDTIYVEFMKNLPEENRYASD</sequence>
<dbReference type="RefSeq" id="XP_049307503.1">
    <property type="nucleotide sequence ID" value="XM_049451546.1"/>
</dbReference>
<dbReference type="RefSeq" id="XP_011204010.2">
    <property type="nucleotide sequence ID" value="XM_011205708.4"/>
</dbReference>
<proteinExistence type="predicted"/>
<dbReference type="Pfam" id="PF00076">
    <property type="entry name" value="RRM_1"/>
    <property type="match status" value="1"/>
</dbReference>
<name>A0A6I9V5N5_BACDO</name>
<dbReference type="PROSITE" id="PS50102">
    <property type="entry name" value="RRM"/>
    <property type="match status" value="1"/>
</dbReference>
<dbReference type="SUPFAM" id="SSF54928">
    <property type="entry name" value="RNA-binding domain, RBD"/>
    <property type="match status" value="1"/>
</dbReference>
<dbReference type="AlphaFoldDB" id="A0A6I9V5N5"/>
<dbReference type="InterPro" id="IPR035979">
    <property type="entry name" value="RBD_domain_sf"/>
</dbReference>
<dbReference type="GeneID" id="105226701"/>
<feature type="domain" description="RRM" evidence="3">
    <location>
        <begin position="26"/>
        <end position="102"/>
    </location>
</feature>
<dbReference type="GO" id="GO:0003723">
    <property type="term" value="F:RNA binding"/>
    <property type="evidence" value="ECO:0007669"/>
    <property type="project" value="UniProtKB-UniRule"/>
</dbReference>
<evidence type="ECO:0000256" key="1">
    <source>
        <dbReference type="ARBA" id="ARBA00022884"/>
    </source>
</evidence>
<dbReference type="GO" id="GO:0031146">
    <property type="term" value="P:SCF-dependent proteasomal ubiquitin-dependent protein catabolic process"/>
    <property type="evidence" value="ECO:0007669"/>
    <property type="project" value="TreeGrafter"/>
</dbReference>
<dbReference type="Gene3D" id="3.80.10.10">
    <property type="entry name" value="Ribonuclease Inhibitor"/>
    <property type="match status" value="2"/>
</dbReference>
<dbReference type="SMART" id="SM00360">
    <property type="entry name" value="RRM"/>
    <property type="match status" value="1"/>
</dbReference>
<dbReference type="InterPro" id="IPR032675">
    <property type="entry name" value="LRR_dom_sf"/>
</dbReference>
<dbReference type="Gene3D" id="3.30.70.330">
    <property type="match status" value="1"/>
</dbReference>
<evidence type="ECO:0000313" key="9">
    <source>
        <dbReference type="RefSeq" id="XP_049307503.1"/>
    </source>
</evidence>
<dbReference type="Proteomes" id="UP001652620">
    <property type="component" value="Chromosome 3"/>
</dbReference>
<dbReference type="RefSeq" id="XP_049307502.1">
    <property type="nucleotide sequence ID" value="XM_049451545.1"/>
</dbReference>
<keyword evidence="1 2" id="KW-0694">RNA-binding</keyword>
<evidence type="ECO:0000313" key="5">
    <source>
        <dbReference type="RefSeq" id="XP_011204008.2"/>
    </source>
</evidence>
<reference evidence="5 6" key="1">
    <citation type="submission" date="2025-05" db="UniProtKB">
        <authorList>
            <consortium name="RefSeq"/>
        </authorList>
    </citation>
    <scope>IDENTIFICATION</scope>
    <source>
        <tissue evidence="5 6">Adult</tissue>
    </source>
</reference>
<gene>
    <name evidence="5 6 7 8 9 10" type="primary">LOC105226701</name>
</gene>
<evidence type="ECO:0000313" key="7">
    <source>
        <dbReference type="RefSeq" id="XP_019846009.2"/>
    </source>
</evidence>
<dbReference type="SUPFAM" id="SSF52047">
    <property type="entry name" value="RNI-like"/>
    <property type="match status" value="1"/>
</dbReference>
<dbReference type="RefSeq" id="XP_049307505.1">
    <property type="nucleotide sequence ID" value="XM_049451548.1"/>
</dbReference>